<dbReference type="EMBL" id="CADCVK010000290">
    <property type="protein sequence ID" value="CAA9487297.1"/>
    <property type="molecule type" value="Genomic_DNA"/>
</dbReference>
<dbReference type="GO" id="GO:0004528">
    <property type="term" value="F:phosphodiesterase I activity"/>
    <property type="evidence" value="ECO:0007669"/>
    <property type="project" value="UniProtKB-EC"/>
</dbReference>
<feature type="compositionally biased region" description="Low complexity" evidence="1">
    <location>
        <begin position="146"/>
        <end position="163"/>
    </location>
</feature>
<reference evidence="2" key="1">
    <citation type="submission" date="2020-02" db="EMBL/GenBank/DDBJ databases">
        <authorList>
            <person name="Meier V. D."/>
        </authorList>
    </citation>
    <scope>NUCLEOTIDE SEQUENCE</scope>
    <source>
        <strain evidence="2">AVDCRST_MAG12</strain>
    </source>
</reference>
<sequence length="163" mass="16663">EGRLGFRDPRGQDVERPERGQIVPSGVRRGNLRAAAPWGGALRRLLGTGAAGAPRGGAACRRFRTVRLPAEVAVGAVGFAGDVFAGVPVRGRRGAGPGARALRLLYGLFLGDLLLPPQDGGAEDKLRAVLAAGAGEPRLHERELSGAGPEGAARAVRAGVPGL</sequence>
<dbReference type="EC" id="3.1.4.1" evidence="2"/>
<evidence type="ECO:0000313" key="2">
    <source>
        <dbReference type="EMBL" id="CAA9487297.1"/>
    </source>
</evidence>
<dbReference type="EC" id="3.6.1.9" evidence="2"/>
<feature type="non-terminal residue" evidence="2">
    <location>
        <position position="163"/>
    </location>
</feature>
<feature type="region of interest" description="Disordered" evidence="1">
    <location>
        <begin position="1"/>
        <end position="26"/>
    </location>
</feature>
<name>A0A6J4SB76_9ACTN</name>
<protein>
    <submittedName>
        <fullName evidence="2">Alkaline phosphodiesterase I / Nucleotide pyrophosphatase</fullName>
        <ecNumber evidence="2">3.1.4.1</ecNumber>
        <ecNumber evidence="2">3.6.1.9</ecNumber>
    </submittedName>
</protein>
<evidence type="ECO:0000256" key="1">
    <source>
        <dbReference type="SAM" id="MobiDB-lite"/>
    </source>
</evidence>
<accession>A0A6J4SB76</accession>
<dbReference type="GO" id="GO:0047429">
    <property type="term" value="F:nucleoside triphosphate diphosphatase activity"/>
    <property type="evidence" value="ECO:0007669"/>
    <property type="project" value="UniProtKB-EC"/>
</dbReference>
<organism evidence="2">
    <name type="scientific">uncultured Rubrobacteraceae bacterium</name>
    <dbReference type="NCBI Taxonomy" id="349277"/>
    <lineage>
        <taxon>Bacteria</taxon>
        <taxon>Bacillati</taxon>
        <taxon>Actinomycetota</taxon>
        <taxon>Rubrobacteria</taxon>
        <taxon>Rubrobacterales</taxon>
        <taxon>Rubrobacteraceae</taxon>
        <taxon>environmental samples</taxon>
    </lineage>
</organism>
<dbReference type="AlphaFoldDB" id="A0A6J4SB76"/>
<keyword evidence="2" id="KW-0378">Hydrolase</keyword>
<feature type="region of interest" description="Disordered" evidence="1">
    <location>
        <begin position="140"/>
        <end position="163"/>
    </location>
</feature>
<proteinExistence type="predicted"/>
<feature type="non-terminal residue" evidence="2">
    <location>
        <position position="1"/>
    </location>
</feature>
<gene>
    <name evidence="2" type="ORF">AVDCRST_MAG12-1883</name>
</gene>
<feature type="compositionally biased region" description="Basic and acidic residues" evidence="1">
    <location>
        <begin position="1"/>
        <end position="19"/>
    </location>
</feature>